<keyword evidence="1" id="KW-0436">Ligase</keyword>
<dbReference type="GO" id="GO:0070681">
    <property type="term" value="P:glutaminyl-tRNAGln biosynthesis via transamidation"/>
    <property type="evidence" value="ECO:0007669"/>
    <property type="project" value="TreeGrafter"/>
</dbReference>
<dbReference type="Pfam" id="PF02686">
    <property type="entry name" value="GatC"/>
    <property type="match status" value="1"/>
</dbReference>
<dbReference type="GO" id="GO:0006450">
    <property type="term" value="P:regulation of translational fidelity"/>
    <property type="evidence" value="ECO:0007669"/>
    <property type="project" value="InterPro"/>
</dbReference>
<accession>A0A485LWH6</accession>
<dbReference type="SUPFAM" id="SSF141000">
    <property type="entry name" value="Glu-tRNAGln amidotransferase C subunit"/>
    <property type="match status" value="1"/>
</dbReference>
<protein>
    <submittedName>
        <fullName evidence="1">Aspartyl/glutamyl-tRNA(Asn/Gln) amidotransferase subunit C</fullName>
        <ecNumber evidence="1">6.3.5.-</ecNumber>
    </submittedName>
</protein>
<keyword evidence="1" id="KW-0808">Transferase</keyword>
<dbReference type="PANTHER" id="PTHR15004:SF0">
    <property type="entry name" value="GLUTAMYL-TRNA(GLN) AMIDOTRANSFERASE SUBUNIT C, MITOCHONDRIAL"/>
    <property type="match status" value="1"/>
</dbReference>
<dbReference type="EMBL" id="CAADRM010000053">
    <property type="protein sequence ID" value="VFU12753.1"/>
    <property type="molecule type" value="Genomic_DNA"/>
</dbReference>
<dbReference type="AlphaFoldDB" id="A0A485LWH6"/>
<dbReference type="EC" id="6.3.5.-" evidence="1"/>
<organism evidence="1">
    <name type="scientific">anaerobic digester metagenome</name>
    <dbReference type="NCBI Taxonomy" id="1263854"/>
    <lineage>
        <taxon>unclassified sequences</taxon>
        <taxon>metagenomes</taxon>
        <taxon>ecological metagenomes</taxon>
    </lineage>
</organism>
<dbReference type="GO" id="GO:0016874">
    <property type="term" value="F:ligase activity"/>
    <property type="evidence" value="ECO:0007669"/>
    <property type="project" value="UniProtKB-KW"/>
</dbReference>
<dbReference type="Gene3D" id="1.10.20.60">
    <property type="entry name" value="Glu-tRNAGln amidotransferase C subunit, N-terminal domain"/>
    <property type="match status" value="1"/>
</dbReference>
<dbReference type="InterPro" id="IPR036113">
    <property type="entry name" value="Asp/Glu-ADT_sf_sub_c"/>
</dbReference>
<dbReference type="GO" id="GO:0016740">
    <property type="term" value="F:transferase activity"/>
    <property type="evidence" value="ECO:0007669"/>
    <property type="project" value="UniProtKB-KW"/>
</dbReference>
<dbReference type="NCBIfam" id="TIGR00135">
    <property type="entry name" value="gatC"/>
    <property type="match status" value="1"/>
</dbReference>
<proteinExistence type="inferred from homology"/>
<evidence type="ECO:0000313" key="1">
    <source>
        <dbReference type="EMBL" id="VFU12753.1"/>
    </source>
</evidence>
<name>A0A485LWH6_9ZZZZ</name>
<dbReference type="HAMAP" id="MF_00122">
    <property type="entry name" value="GatC"/>
    <property type="match status" value="1"/>
</dbReference>
<sequence>MKITDDEVLHVAALARIRLDDDEILSLRNDLDKILGYMDILSSVDTTGVNPTHHPLPLVNAMRDDREQGCQELADVLRNAPQHDNGYIVVPKVIG</sequence>
<reference evidence="1" key="1">
    <citation type="submission" date="2019-03" db="EMBL/GenBank/DDBJ databases">
        <authorList>
            <person name="Hao L."/>
        </authorList>
    </citation>
    <scope>NUCLEOTIDE SEQUENCE</scope>
</reference>
<dbReference type="PANTHER" id="PTHR15004">
    <property type="entry name" value="GLUTAMYL-TRNA(GLN) AMIDOTRANSFERASE SUBUNIT C, MITOCHONDRIAL"/>
    <property type="match status" value="1"/>
</dbReference>
<dbReference type="InterPro" id="IPR003837">
    <property type="entry name" value="GatC"/>
</dbReference>
<gene>
    <name evidence="1" type="primary">gatC</name>
    <name evidence="1" type="ORF">SCFA_1460003</name>
</gene>